<proteinExistence type="predicted"/>
<organism evidence="1">
    <name type="scientific">Pyricularia oryzae (strain Y34)</name>
    <name type="common">Rice blast fungus</name>
    <name type="synonym">Magnaporthe oryzae</name>
    <dbReference type="NCBI Taxonomy" id="1143189"/>
    <lineage>
        <taxon>Eukaryota</taxon>
        <taxon>Fungi</taxon>
        <taxon>Dikarya</taxon>
        <taxon>Ascomycota</taxon>
        <taxon>Pezizomycotina</taxon>
        <taxon>Sordariomycetes</taxon>
        <taxon>Sordariomycetidae</taxon>
        <taxon>Magnaporthales</taxon>
        <taxon>Pyriculariaceae</taxon>
        <taxon>Pyricularia</taxon>
    </lineage>
</organism>
<gene>
    <name evidence="1" type="ORF">OOU_Y34scaffold01028g10</name>
</gene>
<protein>
    <submittedName>
        <fullName evidence="1">Uncharacterized protein</fullName>
    </submittedName>
</protein>
<dbReference type="AlphaFoldDB" id="A0AA97NMG4"/>
<accession>A0AA97NMG4</accession>
<evidence type="ECO:0000313" key="1">
    <source>
        <dbReference type="EMBL" id="ELQ32841.1"/>
    </source>
</evidence>
<sequence>MSAIIRNIDFELTNRITAKRVQG</sequence>
<name>A0AA97NMG4_PYRO3</name>
<dbReference type="EMBL" id="JH793993">
    <property type="protein sequence ID" value="ELQ32841.1"/>
    <property type="molecule type" value="Genomic_DNA"/>
</dbReference>
<reference evidence="1" key="1">
    <citation type="journal article" date="2012" name="PLoS Genet.">
        <title>Comparative analysis of the genomes of two field isolates of the rice blast fungus Magnaporthe oryzae.</title>
        <authorList>
            <person name="Xue M."/>
            <person name="Yang J."/>
            <person name="Li Z."/>
            <person name="Hu S."/>
            <person name="Yao N."/>
            <person name="Dean R.A."/>
            <person name="Zhao W."/>
            <person name="Shen M."/>
            <person name="Zhang H."/>
            <person name="Li C."/>
            <person name="Liu L."/>
            <person name="Cao L."/>
            <person name="Xu X."/>
            <person name="Xing Y."/>
            <person name="Hsiang T."/>
            <person name="Zhang Z."/>
            <person name="Xu J.R."/>
            <person name="Peng Y.L."/>
        </authorList>
    </citation>
    <scope>NUCLEOTIDE SEQUENCE</scope>
    <source>
        <strain evidence="1">Y34</strain>
    </source>
</reference>
<dbReference type="Proteomes" id="UP000011086">
    <property type="component" value="Unassembled WGS sequence"/>
</dbReference>